<dbReference type="PANTHER" id="PTHR43007:SF1">
    <property type="entry name" value="2-PHOSPHO-L-LACTATE TRANSFERASE"/>
    <property type="match status" value="1"/>
</dbReference>
<dbReference type="AlphaFoldDB" id="A0A2N5Y425"/>
<sequence>MSAAAAPVLALSGGVGGAKLCLGLADVLGPDLLHIASNTADDFEHLGLTVCPDIDTVLYTLAGLSNAEQGWGLAGESWRVLGALAGLGVDTWFKLGDRDLATHLWRTGQLAAGASLSAVTRDLVERLGVPAHLYPMSDDPVRTIVHSDEGDLPFQEYFVRRQCQPAVTGFSFAGLQEARLQPDLAALCRQPALAGVIICPSNPFVSIDPILQLDSFWKILRDRAVPVVVVAPIVDGRAIKGPAAKMMAELSMPVTALGVAEYYARHYPGLVGTYVIDHSDANLVTAISRLGMEVELAATIMREREDKQALASFCLELLRQ</sequence>
<dbReference type="Pfam" id="PF01933">
    <property type="entry name" value="CofD"/>
    <property type="match status" value="1"/>
</dbReference>
<dbReference type="CDD" id="cd07186">
    <property type="entry name" value="CofD_like"/>
    <property type="match status" value="1"/>
</dbReference>
<dbReference type="InterPro" id="IPR010115">
    <property type="entry name" value="FbiA/CofD"/>
</dbReference>
<evidence type="ECO:0000256" key="1">
    <source>
        <dbReference type="ARBA" id="ARBA00022679"/>
    </source>
</evidence>
<keyword evidence="1 3" id="KW-0808">Transferase</keyword>
<dbReference type="EMBL" id="PKLZ01000003">
    <property type="protein sequence ID" value="PLW83146.1"/>
    <property type="molecule type" value="Genomic_DNA"/>
</dbReference>
<keyword evidence="4" id="KW-1185">Reference proteome</keyword>
<dbReference type="PANTHER" id="PTHR43007">
    <property type="entry name" value="2-PHOSPHO-L-LACTATE TRANSFERASE"/>
    <property type="match status" value="1"/>
</dbReference>
<evidence type="ECO:0000313" key="4">
    <source>
        <dbReference type="Proteomes" id="UP000234845"/>
    </source>
</evidence>
<dbReference type="HAMAP" id="MF_01257">
    <property type="entry name" value="CofD"/>
    <property type="match status" value="1"/>
</dbReference>
<organism evidence="3 4">
    <name type="scientific">Kineobactrum sediminis</name>
    <dbReference type="NCBI Taxonomy" id="1905677"/>
    <lineage>
        <taxon>Bacteria</taxon>
        <taxon>Pseudomonadati</taxon>
        <taxon>Pseudomonadota</taxon>
        <taxon>Gammaproteobacteria</taxon>
        <taxon>Cellvibrionales</taxon>
        <taxon>Halieaceae</taxon>
        <taxon>Kineobactrum</taxon>
    </lineage>
</organism>
<dbReference type="SUPFAM" id="SSF142338">
    <property type="entry name" value="CofD-like"/>
    <property type="match status" value="1"/>
</dbReference>
<reference evidence="4" key="1">
    <citation type="submission" date="2017-11" db="EMBL/GenBank/DDBJ databases">
        <title>The draft genome sequence of Chromatocurvus sp. F02.</title>
        <authorList>
            <person name="Du Z.-J."/>
            <person name="Chang Y.-Q."/>
        </authorList>
    </citation>
    <scope>NUCLEOTIDE SEQUENCE [LARGE SCALE GENOMIC DNA]</scope>
    <source>
        <strain evidence="4">F02</strain>
    </source>
</reference>
<dbReference type="GO" id="GO:0000287">
    <property type="term" value="F:magnesium ion binding"/>
    <property type="evidence" value="ECO:0007669"/>
    <property type="project" value="InterPro"/>
</dbReference>
<dbReference type="OrthoDB" id="7466225at2"/>
<dbReference type="Gene3D" id="3.40.50.10680">
    <property type="entry name" value="CofD-like domains"/>
    <property type="match status" value="1"/>
</dbReference>
<comment type="caution">
    <text evidence="3">The sequence shown here is derived from an EMBL/GenBank/DDBJ whole genome shotgun (WGS) entry which is preliminary data.</text>
</comment>
<gene>
    <name evidence="3" type="ORF">CWI75_06935</name>
</gene>
<dbReference type="Proteomes" id="UP000234845">
    <property type="component" value="Unassembled WGS sequence"/>
</dbReference>
<protein>
    <submittedName>
        <fullName evidence="3">2-phospho-L-lactate transferase</fullName>
    </submittedName>
</protein>
<evidence type="ECO:0000313" key="3">
    <source>
        <dbReference type="EMBL" id="PLW83146.1"/>
    </source>
</evidence>
<dbReference type="RefSeq" id="WP_101520747.1">
    <property type="nucleotide sequence ID" value="NZ_PKLZ01000003.1"/>
</dbReference>
<dbReference type="GO" id="GO:0043743">
    <property type="term" value="F:LPPG:FO 2-phospho-L-lactate transferase activity"/>
    <property type="evidence" value="ECO:0007669"/>
    <property type="project" value="InterPro"/>
</dbReference>
<dbReference type="InterPro" id="IPR002882">
    <property type="entry name" value="CofD"/>
</dbReference>
<dbReference type="NCBIfam" id="TIGR01819">
    <property type="entry name" value="F420_cofD"/>
    <property type="match status" value="1"/>
</dbReference>
<evidence type="ECO:0000256" key="2">
    <source>
        <dbReference type="ARBA" id="ARBA00022842"/>
    </source>
</evidence>
<dbReference type="Gene3D" id="1.10.8.240">
    <property type="entry name" value="CofD-like domain"/>
    <property type="match status" value="1"/>
</dbReference>
<proteinExistence type="inferred from homology"/>
<accession>A0A2N5Y425</accession>
<keyword evidence="2" id="KW-0460">Magnesium</keyword>
<name>A0A2N5Y425_9GAMM</name>
<dbReference type="InterPro" id="IPR038136">
    <property type="entry name" value="CofD-like_dom_sf"/>
</dbReference>